<dbReference type="AlphaFoldDB" id="A0A915HID3"/>
<evidence type="ECO:0000313" key="2">
    <source>
        <dbReference type="Proteomes" id="UP000887565"/>
    </source>
</evidence>
<protein>
    <submittedName>
        <fullName evidence="3">Secreted protein</fullName>
    </submittedName>
</protein>
<sequence length="111" mass="12908">MCCRRHQEVLFYSLILLLSDYFSCVSSTTRQKNENDGQKKIVRDWPKNLTLFLTNRSKKVLSTNMAKLTLEDMCHLHSAFLAQVKSTERKIQNLGYSCTKNGRKIFGNMKN</sequence>
<evidence type="ECO:0000313" key="3">
    <source>
        <dbReference type="WBParaSite" id="nRc.2.0.1.t01345-RA"/>
    </source>
</evidence>
<name>A0A915HID3_ROMCU</name>
<organism evidence="2 3">
    <name type="scientific">Romanomermis culicivorax</name>
    <name type="common">Nematode worm</name>
    <dbReference type="NCBI Taxonomy" id="13658"/>
    <lineage>
        <taxon>Eukaryota</taxon>
        <taxon>Metazoa</taxon>
        <taxon>Ecdysozoa</taxon>
        <taxon>Nematoda</taxon>
        <taxon>Enoplea</taxon>
        <taxon>Dorylaimia</taxon>
        <taxon>Mermithida</taxon>
        <taxon>Mermithoidea</taxon>
        <taxon>Mermithidae</taxon>
        <taxon>Romanomermis</taxon>
    </lineage>
</organism>
<proteinExistence type="predicted"/>
<keyword evidence="2" id="KW-1185">Reference proteome</keyword>
<dbReference type="WBParaSite" id="nRc.2.0.1.t01345-RA">
    <property type="protein sequence ID" value="nRc.2.0.1.t01345-RA"/>
    <property type="gene ID" value="nRc.2.0.1.g01345"/>
</dbReference>
<reference evidence="3" key="1">
    <citation type="submission" date="2022-11" db="UniProtKB">
        <authorList>
            <consortium name="WormBaseParasite"/>
        </authorList>
    </citation>
    <scope>IDENTIFICATION</scope>
</reference>
<keyword evidence="1" id="KW-0732">Signal</keyword>
<accession>A0A915HID3</accession>
<dbReference type="Proteomes" id="UP000887565">
    <property type="component" value="Unplaced"/>
</dbReference>
<evidence type="ECO:0000256" key="1">
    <source>
        <dbReference type="SAM" id="SignalP"/>
    </source>
</evidence>
<feature type="signal peptide" evidence="1">
    <location>
        <begin position="1"/>
        <end position="27"/>
    </location>
</feature>
<feature type="chain" id="PRO_5037472477" evidence="1">
    <location>
        <begin position="28"/>
        <end position="111"/>
    </location>
</feature>